<keyword evidence="8" id="KW-0520">NAD</keyword>
<dbReference type="KEGG" id="nhy:JQS43_04745"/>
<evidence type="ECO:0000256" key="3">
    <source>
        <dbReference type="ARBA" id="ARBA00009595"/>
    </source>
</evidence>
<dbReference type="InterPro" id="IPR015797">
    <property type="entry name" value="NUDIX_hydrolase-like_dom_sf"/>
</dbReference>
<comment type="cofactor">
    <cofactor evidence="2">
        <name>Zn(2+)</name>
        <dbReference type="ChEBI" id="CHEBI:29105"/>
    </cofactor>
</comment>
<dbReference type="InterPro" id="IPR049734">
    <property type="entry name" value="NudC-like_C"/>
</dbReference>
<feature type="region of interest" description="Disordered" evidence="10">
    <location>
        <begin position="1"/>
        <end position="54"/>
    </location>
</feature>
<evidence type="ECO:0000256" key="9">
    <source>
        <dbReference type="ARBA" id="ARBA00023679"/>
    </source>
</evidence>
<dbReference type="GO" id="GO:0019677">
    <property type="term" value="P:NAD+ catabolic process"/>
    <property type="evidence" value="ECO:0007669"/>
    <property type="project" value="TreeGrafter"/>
</dbReference>
<evidence type="ECO:0000313" key="13">
    <source>
        <dbReference type="Proteomes" id="UP000662857"/>
    </source>
</evidence>
<dbReference type="InterPro" id="IPR020084">
    <property type="entry name" value="NUDIX_hydrolase_CS"/>
</dbReference>
<dbReference type="Gene3D" id="3.90.79.20">
    <property type="match status" value="1"/>
</dbReference>
<dbReference type="InterPro" id="IPR050241">
    <property type="entry name" value="NAD-cap_RNA_hydrolase_NudC"/>
</dbReference>
<comment type="similarity">
    <text evidence="3">Belongs to the Nudix hydrolase family. NudC subfamily.</text>
</comment>
<accession>A0A895YNY1</accession>
<dbReference type="GO" id="GO:0005829">
    <property type="term" value="C:cytosol"/>
    <property type="evidence" value="ECO:0007669"/>
    <property type="project" value="TreeGrafter"/>
</dbReference>
<evidence type="ECO:0000256" key="8">
    <source>
        <dbReference type="ARBA" id="ARBA00023027"/>
    </source>
</evidence>
<proteinExistence type="inferred from homology"/>
<sequence length="368" mass="38543">MTGPSRPTAARENIARQAAGGQATAGQATAGQAAGHRAAPGQISVPQIPAGPPLARAGVDRAALRRGDPQWLAEAWSRSRVLVVDPKGRAFCAAADSATPELVFSSAEAAPAGERFFLGQDQAGVPYFAVVSESPTPPHAGARLVSLREVGAELNDRDAGLLTTAASLVNWHARHRFSPMTGEATTPADGGWIRVDSAGQHLFPRTDPAVIMLIHDGVAGPAGQCLLARNATWRHRPGGRRFFSILAGFVEPGESAEAAVVREVYEEVGVPVSGLRYQASQAWPYPGSLMLGFTGVGDPAQPLRLEPTEIAEARWFTRAEVAALLPERPDPTGAPYGEAPAGSPLALPGPASIAHYLIHGWVAELEQS</sequence>
<reference evidence="12" key="1">
    <citation type="submission" date="2021-02" db="EMBL/GenBank/DDBJ databases">
        <title>Natrosporangium hydrolyticum gen. nov., sp. nov, a haloalkaliphilic actinobacterium from a soda solonchak soil.</title>
        <authorList>
            <person name="Sorokin D.Y."/>
            <person name="Khijniak T.V."/>
            <person name="Zakharycheva A.P."/>
            <person name="Boueva O.V."/>
            <person name="Ariskina E.V."/>
            <person name="Hahnke R.L."/>
            <person name="Bunk B."/>
            <person name="Sproer C."/>
            <person name="Schumann P."/>
            <person name="Evtushenko L.I."/>
            <person name="Kublanov I.V."/>
        </authorList>
    </citation>
    <scope>NUCLEOTIDE SEQUENCE</scope>
    <source>
        <strain evidence="12">DSM 106523</strain>
    </source>
</reference>
<keyword evidence="7" id="KW-0460">Magnesium</keyword>
<dbReference type="GO" id="GO:0035529">
    <property type="term" value="F:NADH pyrophosphatase activity"/>
    <property type="evidence" value="ECO:0007669"/>
    <property type="project" value="TreeGrafter"/>
</dbReference>
<dbReference type="GO" id="GO:0046872">
    <property type="term" value="F:metal ion binding"/>
    <property type="evidence" value="ECO:0007669"/>
    <property type="project" value="UniProtKB-KW"/>
</dbReference>
<keyword evidence="13" id="KW-1185">Reference proteome</keyword>
<dbReference type="NCBIfam" id="NF001299">
    <property type="entry name" value="PRK00241.1"/>
    <property type="match status" value="1"/>
</dbReference>
<keyword evidence="5" id="KW-0479">Metal-binding</keyword>
<dbReference type="SUPFAM" id="SSF55811">
    <property type="entry name" value="Nudix"/>
    <property type="match status" value="1"/>
</dbReference>
<evidence type="ECO:0000259" key="11">
    <source>
        <dbReference type="PROSITE" id="PS51462"/>
    </source>
</evidence>
<dbReference type="AlphaFoldDB" id="A0A895YNY1"/>
<comment type="catalytic activity">
    <reaction evidence="9">
        <text>a 5'-end NAD(+)-phospho-ribonucleoside in mRNA + H2O = a 5'-end phospho-adenosine-phospho-ribonucleoside in mRNA + beta-nicotinamide D-ribonucleotide + 2 H(+)</text>
        <dbReference type="Rhea" id="RHEA:60876"/>
        <dbReference type="Rhea" id="RHEA-COMP:15698"/>
        <dbReference type="Rhea" id="RHEA-COMP:15719"/>
        <dbReference type="ChEBI" id="CHEBI:14649"/>
        <dbReference type="ChEBI" id="CHEBI:15377"/>
        <dbReference type="ChEBI" id="CHEBI:15378"/>
        <dbReference type="ChEBI" id="CHEBI:144029"/>
        <dbReference type="ChEBI" id="CHEBI:144051"/>
    </reaction>
    <physiologicalReaction direction="left-to-right" evidence="9">
        <dbReference type="Rhea" id="RHEA:60877"/>
    </physiologicalReaction>
</comment>
<organism evidence="12 13">
    <name type="scientific">Natronosporangium hydrolyticum</name>
    <dbReference type="NCBI Taxonomy" id="2811111"/>
    <lineage>
        <taxon>Bacteria</taxon>
        <taxon>Bacillati</taxon>
        <taxon>Actinomycetota</taxon>
        <taxon>Actinomycetes</taxon>
        <taxon>Micromonosporales</taxon>
        <taxon>Micromonosporaceae</taxon>
        <taxon>Natronosporangium</taxon>
    </lineage>
</organism>
<dbReference type="EMBL" id="CP070499">
    <property type="protein sequence ID" value="QSB15658.1"/>
    <property type="molecule type" value="Genomic_DNA"/>
</dbReference>
<dbReference type="InterPro" id="IPR015375">
    <property type="entry name" value="NADH_PPase-like_N"/>
</dbReference>
<dbReference type="EC" id="3.6.1.22" evidence="4"/>
<evidence type="ECO:0000256" key="2">
    <source>
        <dbReference type="ARBA" id="ARBA00001947"/>
    </source>
</evidence>
<comment type="cofactor">
    <cofactor evidence="1">
        <name>Mg(2+)</name>
        <dbReference type="ChEBI" id="CHEBI:18420"/>
    </cofactor>
</comment>
<feature type="domain" description="Nudix hydrolase" evidence="11">
    <location>
        <begin position="204"/>
        <end position="339"/>
    </location>
</feature>
<evidence type="ECO:0000313" key="12">
    <source>
        <dbReference type="EMBL" id="QSB15658.1"/>
    </source>
</evidence>
<dbReference type="PROSITE" id="PS51462">
    <property type="entry name" value="NUDIX"/>
    <property type="match status" value="1"/>
</dbReference>
<gene>
    <name evidence="12" type="primary">nudC</name>
    <name evidence="12" type="ORF">JQS43_04745</name>
</gene>
<keyword evidence="6 12" id="KW-0378">Hydrolase</keyword>
<feature type="compositionally biased region" description="Low complexity" evidence="10">
    <location>
        <begin position="15"/>
        <end position="42"/>
    </location>
</feature>
<evidence type="ECO:0000256" key="7">
    <source>
        <dbReference type="ARBA" id="ARBA00022842"/>
    </source>
</evidence>
<evidence type="ECO:0000256" key="4">
    <source>
        <dbReference type="ARBA" id="ARBA00012381"/>
    </source>
</evidence>
<evidence type="ECO:0000256" key="5">
    <source>
        <dbReference type="ARBA" id="ARBA00022723"/>
    </source>
</evidence>
<dbReference type="Proteomes" id="UP000662857">
    <property type="component" value="Chromosome"/>
</dbReference>
<protein>
    <recommendedName>
        <fullName evidence="4">NAD(+) diphosphatase</fullName>
        <ecNumber evidence="4">3.6.1.22</ecNumber>
    </recommendedName>
</protein>
<dbReference type="InterPro" id="IPR000086">
    <property type="entry name" value="NUDIX_hydrolase_dom"/>
</dbReference>
<evidence type="ECO:0000256" key="10">
    <source>
        <dbReference type="SAM" id="MobiDB-lite"/>
    </source>
</evidence>
<dbReference type="GO" id="GO:0006742">
    <property type="term" value="P:NADP+ catabolic process"/>
    <property type="evidence" value="ECO:0007669"/>
    <property type="project" value="TreeGrafter"/>
</dbReference>
<dbReference type="PROSITE" id="PS00893">
    <property type="entry name" value="NUDIX_BOX"/>
    <property type="match status" value="1"/>
</dbReference>
<dbReference type="Pfam" id="PF09296">
    <property type="entry name" value="NUDIX-like"/>
    <property type="match status" value="1"/>
</dbReference>
<dbReference type="Gene3D" id="3.90.79.10">
    <property type="entry name" value="Nucleoside Triphosphate Pyrophosphohydrolase"/>
    <property type="match status" value="1"/>
</dbReference>
<evidence type="ECO:0000256" key="6">
    <source>
        <dbReference type="ARBA" id="ARBA00022801"/>
    </source>
</evidence>
<evidence type="ECO:0000256" key="1">
    <source>
        <dbReference type="ARBA" id="ARBA00001946"/>
    </source>
</evidence>
<dbReference type="CDD" id="cd03429">
    <property type="entry name" value="NUDIX_NADH_pyrophosphatase_Nudt13"/>
    <property type="match status" value="1"/>
</dbReference>
<dbReference type="PANTHER" id="PTHR42904">
    <property type="entry name" value="NUDIX HYDROLASE, NUDC SUBFAMILY"/>
    <property type="match status" value="1"/>
</dbReference>
<name>A0A895YNY1_9ACTN</name>
<dbReference type="Pfam" id="PF00293">
    <property type="entry name" value="NUDIX"/>
    <property type="match status" value="1"/>
</dbReference>
<dbReference type="RefSeq" id="WP_239677840.1">
    <property type="nucleotide sequence ID" value="NZ_CP070499.1"/>
</dbReference>
<dbReference type="PANTHER" id="PTHR42904:SF6">
    <property type="entry name" value="NAD-CAPPED RNA HYDROLASE NUDT12"/>
    <property type="match status" value="1"/>
</dbReference>